<gene>
    <name evidence="1" type="ORF">DW663_09510</name>
</gene>
<dbReference type="GeneID" id="62762455"/>
<dbReference type="AlphaFoldDB" id="A0A414PR33"/>
<dbReference type="SUPFAM" id="SSF48065">
    <property type="entry name" value="DBL homology domain (DH-domain)"/>
    <property type="match status" value="1"/>
</dbReference>
<reference evidence="1 2" key="1">
    <citation type="submission" date="2018-08" db="EMBL/GenBank/DDBJ databases">
        <title>A genome reference for cultivated species of the human gut microbiota.</title>
        <authorList>
            <person name="Zou Y."/>
            <person name="Xue W."/>
            <person name="Luo G."/>
        </authorList>
    </citation>
    <scope>NUCLEOTIDE SEQUENCE [LARGE SCALE GENOMIC DNA]</scope>
    <source>
        <strain evidence="1 2">AM25-1</strain>
    </source>
</reference>
<dbReference type="RefSeq" id="WP_005886039.1">
    <property type="nucleotide sequence ID" value="NZ_CABMMQ010000004.1"/>
</dbReference>
<name>A0A414PR33_FUSMR</name>
<comment type="caution">
    <text evidence="1">The sequence shown here is derived from an EMBL/GenBank/DDBJ whole genome shotgun (WGS) entry which is preliminary data.</text>
</comment>
<dbReference type="InterPro" id="IPR035899">
    <property type="entry name" value="DBL_dom_sf"/>
</dbReference>
<dbReference type="SUPFAM" id="SSF52402">
    <property type="entry name" value="Adenine nucleotide alpha hydrolases-like"/>
    <property type="match status" value="1"/>
</dbReference>
<organism evidence="1 2">
    <name type="scientific">Fusobacterium mortiferum</name>
    <dbReference type="NCBI Taxonomy" id="850"/>
    <lineage>
        <taxon>Bacteria</taxon>
        <taxon>Fusobacteriati</taxon>
        <taxon>Fusobacteriota</taxon>
        <taxon>Fusobacteriia</taxon>
        <taxon>Fusobacteriales</taxon>
        <taxon>Fusobacteriaceae</taxon>
        <taxon>Fusobacterium</taxon>
    </lineage>
</organism>
<accession>A0A414PR33</accession>
<protein>
    <recommendedName>
        <fullName evidence="3">Universal stress protein</fullName>
    </recommendedName>
</protein>
<dbReference type="Proteomes" id="UP000284676">
    <property type="component" value="Unassembled WGS sequence"/>
</dbReference>
<sequence length="255" mass="28901">MRRALVLFGNEIERGSLAESAAFLEKELGFKIYPLYVKDIAREKLMSATDGLMLAGRAPFISHGWEEIEQAEIQGIKEVLKEKNIDAELCVDIGDVAEVVTEHMKRCDLLVMGKNDILTEKEINILKGNYKSMLLIGERPLSSMENIVIGNDNGVKVNRSCNHFISLFPEIKRFSSFVINKEIEDNMLVDYLVGHEKEVIHEELTTNNYEDVLKRVDEADLFIMGNLSKSYFFEKIIGKNGIKLLEKGKAPIFIG</sequence>
<proteinExistence type="predicted"/>
<dbReference type="EMBL" id="QRHL01000019">
    <property type="protein sequence ID" value="RHF71003.1"/>
    <property type="molecule type" value="Genomic_DNA"/>
</dbReference>
<evidence type="ECO:0000313" key="2">
    <source>
        <dbReference type="Proteomes" id="UP000284676"/>
    </source>
</evidence>
<dbReference type="Gene3D" id="3.40.50.12370">
    <property type="match status" value="1"/>
</dbReference>
<evidence type="ECO:0008006" key="3">
    <source>
        <dbReference type="Google" id="ProtNLM"/>
    </source>
</evidence>
<evidence type="ECO:0000313" key="1">
    <source>
        <dbReference type="EMBL" id="RHF71003.1"/>
    </source>
</evidence>